<feature type="region of interest" description="Disordered" evidence="3">
    <location>
        <begin position="1"/>
        <end position="172"/>
    </location>
</feature>
<dbReference type="EMBL" id="CAJGYM010000001">
    <property type="protein sequence ID" value="CAD6184585.1"/>
    <property type="molecule type" value="Genomic_DNA"/>
</dbReference>
<feature type="compositionally biased region" description="Acidic residues" evidence="3">
    <location>
        <begin position="129"/>
        <end position="155"/>
    </location>
</feature>
<dbReference type="InterPro" id="IPR013272">
    <property type="entry name" value="Vps72/YL1_C"/>
</dbReference>
<reference evidence="5" key="1">
    <citation type="submission" date="2020-10" db="EMBL/GenBank/DDBJ databases">
        <authorList>
            <person name="Kikuchi T."/>
        </authorList>
    </citation>
    <scope>NUCLEOTIDE SEQUENCE</scope>
    <source>
        <strain evidence="5">NKZ352</strain>
    </source>
</reference>
<feature type="compositionally biased region" description="Acidic residues" evidence="3">
    <location>
        <begin position="57"/>
        <end position="73"/>
    </location>
</feature>
<dbReference type="PANTHER" id="PTHR13275:SF4">
    <property type="entry name" value="VACUOLAR PROTEIN SORTING-ASSOCIATED PROTEIN 72 HOMOLOG"/>
    <property type="match status" value="1"/>
</dbReference>
<feature type="region of interest" description="Disordered" evidence="3">
    <location>
        <begin position="360"/>
        <end position="381"/>
    </location>
</feature>
<organism evidence="5 6">
    <name type="scientific">Caenorhabditis auriculariae</name>
    <dbReference type="NCBI Taxonomy" id="2777116"/>
    <lineage>
        <taxon>Eukaryota</taxon>
        <taxon>Metazoa</taxon>
        <taxon>Ecdysozoa</taxon>
        <taxon>Nematoda</taxon>
        <taxon>Chromadorea</taxon>
        <taxon>Rhabditida</taxon>
        <taxon>Rhabditina</taxon>
        <taxon>Rhabditomorpha</taxon>
        <taxon>Rhabditoidea</taxon>
        <taxon>Rhabditidae</taxon>
        <taxon>Peloderinae</taxon>
        <taxon>Caenorhabditis</taxon>
    </lineage>
</organism>
<feature type="compositionally biased region" description="Basic and acidic residues" evidence="3">
    <location>
        <begin position="32"/>
        <end position="41"/>
    </location>
</feature>
<feature type="domain" description="Vps72/YL1 C-terminal" evidence="4">
    <location>
        <begin position="277"/>
        <end position="306"/>
    </location>
</feature>
<keyword evidence="6" id="KW-1185">Reference proteome</keyword>
<dbReference type="OrthoDB" id="78296at2759"/>
<evidence type="ECO:0000259" key="4">
    <source>
        <dbReference type="SMART" id="SM00993"/>
    </source>
</evidence>
<dbReference type="AlphaFoldDB" id="A0A8S1GMJ4"/>
<evidence type="ECO:0000313" key="6">
    <source>
        <dbReference type="Proteomes" id="UP000835052"/>
    </source>
</evidence>
<dbReference type="Proteomes" id="UP000835052">
    <property type="component" value="Unassembled WGS sequence"/>
</dbReference>
<sequence>MPRESRRSKATAKKSEEAREESSSPTTKRKKVEIPKDDSFETSRPSSTAADPTVTSDGEDDGSDSSESSEDEAPVPLMVTQRNKRSTAGNKMASLLSTADHEDEFYKTAYGGFEENNEIDKEYESPPSSDEDEVDSDFDKPEDEEEPSAAGDGEEERPRKKRKIFKEPKRGLTADDVLAKNKKWAMARLAGNMVAPNTVDEKTQEKMLKEAEQTEKINVESLRRYEEFELEKKKRREKGGTRILPHPRIIEKITQEGTTLTIPEIKVFRREKPREKLLCAVTGRPARYKDPVTQLPYSTPYAFKVIRDKYHKFLKTTQMEKPAVADYLRRWERLPPPAPPSPHPTTETDVAMPTSCMEMDHREAAAPPPAEPSAPASTAVV</sequence>
<dbReference type="Pfam" id="PF08265">
    <property type="entry name" value="YL1_C"/>
    <property type="match status" value="1"/>
</dbReference>
<evidence type="ECO:0000256" key="2">
    <source>
        <dbReference type="ARBA" id="ARBA00020000"/>
    </source>
</evidence>
<feature type="compositionally biased region" description="Basic and acidic residues" evidence="3">
    <location>
        <begin position="1"/>
        <end position="22"/>
    </location>
</feature>
<name>A0A8S1GMJ4_9PELO</name>
<dbReference type="GO" id="GO:0005634">
    <property type="term" value="C:nucleus"/>
    <property type="evidence" value="ECO:0007669"/>
    <property type="project" value="TreeGrafter"/>
</dbReference>
<dbReference type="PANTHER" id="PTHR13275">
    <property type="entry name" value="YL-1 PROTEIN TRANSCRIPTION FACTOR-LIKE 1"/>
    <property type="match status" value="1"/>
</dbReference>
<evidence type="ECO:0000256" key="1">
    <source>
        <dbReference type="ARBA" id="ARBA00006832"/>
    </source>
</evidence>
<feature type="compositionally biased region" description="Polar residues" evidence="3">
    <location>
        <begin position="42"/>
        <end position="55"/>
    </location>
</feature>
<protein>
    <recommendedName>
        <fullName evidence="2">Vacuolar protein sorting-associated protein 72 homolog</fullName>
    </recommendedName>
</protein>
<gene>
    <name evidence="5" type="ORF">CAUJ_LOCUS504</name>
</gene>
<comment type="caution">
    <text evidence="5">The sequence shown here is derived from an EMBL/GenBank/DDBJ whole genome shotgun (WGS) entry which is preliminary data.</text>
</comment>
<evidence type="ECO:0000256" key="3">
    <source>
        <dbReference type="SAM" id="MobiDB-lite"/>
    </source>
</evidence>
<comment type="similarity">
    <text evidence="1">Belongs to the VPS72/YL1 family.</text>
</comment>
<evidence type="ECO:0000313" key="5">
    <source>
        <dbReference type="EMBL" id="CAD6184585.1"/>
    </source>
</evidence>
<proteinExistence type="inferred from homology"/>
<dbReference type="Pfam" id="PF05764">
    <property type="entry name" value="YL1"/>
    <property type="match status" value="2"/>
</dbReference>
<dbReference type="SMART" id="SM00993">
    <property type="entry name" value="YL1_C"/>
    <property type="match status" value="1"/>
</dbReference>
<accession>A0A8S1GMJ4</accession>
<dbReference type="InterPro" id="IPR046757">
    <property type="entry name" value="YL1_N"/>
</dbReference>